<evidence type="ECO:0008006" key="4">
    <source>
        <dbReference type="Google" id="ProtNLM"/>
    </source>
</evidence>
<proteinExistence type="predicted"/>
<reference evidence="3" key="1">
    <citation type="journal article" date="2019" name="Int. J. Syst. Evol. Microbiol.">
        <title>The Global Catalogue of Microorganisms (GCM) 10K type strain sequencing project: providing services to taxonomists for standard genome sequencing and annotation.</title>
        <authorList>
            <consortium name="The Broad Institute Genomics Platform"/>
            <consortium name="The Broad Institute Genome Sequencing Center for Infectious Disease"/>
            <person name="Wu L."/>
            <person name="Ma J."/>
        </authorList>
    </citation>
    <scope>NUCLEOTIDE SEQUENCE [LARGE SCALE GENOMIC DNA]</scope>
    <source>
        <strain evidence="3">NBRC 108730</strain>
    </source>
</reference>
<gene>
    <name evidence="2" type="ORF">GCM10025868_01640</name>
</gene>
<accession>A0ABQ6JAU9</accession>
<organism evidence="2 3">
    <name type="scientific">Angustibacter aerolatus</name>
    <dbReference type="NCBI Taxonomy" id="1162965"/>
    <lineage>
        <taxon>Bacteria</taxon>
        <taxon>Bacillati</taxon>
        <taxon>Actinomycetota</taxon>
        <taxon>Actinomycetes</taxon>
        <taxon>Kineosporiales</taxon>
        <taxon>Kineosporiaceae</taxon>
    </lineage>
</organism>
<dbReference type="Gene3D" id="3.40.50.300">
    <property type="entry name" value="P-loop containing nucleotide triphosphate hydrolases"/>
    <property type="match status" value="1"/>
</dbReference>
<dbReference type="Proteomes" id="UP001157017">
    <property type="component" value="Unassembled WGS sequence"/>
</dbReference>
<evidence type="ECO:0000313" key="3">
    <source>
        <dbReference type="Proteomes" id="UP001157017"/>
    </source>
</evidence>
<comment type="caution">
    <text evidence="2">The sequence shown here is derived from an EMBL/GenBank/DDBJ whole genome shotgun (WGS) entry which is preliminary data.</text>
</comment>
<protein>
    <recommendedName>
        <fullName evidence="4">DNA helicase</fullName>
    </recommendedName>
</protein>
<keyword evidence="3" id="KW-1185">Reference proteome</keyword>
<evidence type="ECO:0000313" key="2">
    <source>
        <dbReference type="EMBL" id="GMA84914.1"/>
    </source>
</evidence>
<sequence>MMWRLLARRAPARSWTVVGDLAQRGSAAGAASWGEALEQQAAGRWRERRLTVAYRTPARVMAVADGVARANGLPVTPVESVREGDHAPGVRRRERGDVRAVVDAVRDLLDADGDGTLAVVAPASEVAALRPALDAALPGQVGDARVSALRARVSLLEPEQVKGLEFDDVVVVEPAAVVAASGRGLSDLYVALSRPTRRLLVVHAEPLPAGMESLQPDPRPGQGATAGVP</sequence>
<evidence type="ECO:0000256" key="1">
    <source>
        <dbReference type="SAM" id="MobiDB-lite"/>
    </source>
</evidence>
<feature type="region of interest" description="Disordered" evidence="1">
    <location>
        <begin position="209"/>
        <end position="229"/>
    </location>
</feature>
<dbReference type="EMBL" id="BSUZ01000001">
    <property type="protein sequence ID" value="GMA84914.1"/>
    <property type="molecule type" value="Genomic_DNA"/>
</dbReference>
<dbReference type="SUPFAM" id="SSF52540">
    <property type="entry name" value="P-loop containing nucleoside triphosphate hydrolases"/>
    <property type="match status" value="1"/>
</dbReference>
<name>A0ABQ6JAU9_9ACTN</name>
<dbReference type="InterPro" id="IPR027417">
    <property type="entry name" value="P-loop_NTPase"/>
</dbReference>